<dbReference type="InterPro" id="IPR028994">
    <property type="entry name" value="Integrin_alpha_N"/>
</dbReference>
<keyword evidence="1" id="KW-0732">Signal</keyword>
<keyword evidence="3" id="KW-0325">Glycoprotein</keyword>
<keyword evidence="6" id="KW-1185">Reference proteome</keyword>
<name>A0ABT8L7K5_9BACT</name>
<accession>A0ABT8L7K5</accession>
<dbReference type="PANTHER" id="PTHR16026:SF0">
    <property type="entry name" value="CARTILAGE ACIDIC PROTEIN 1"/>
    <property type="match status" value="1"/>
</dbReference>
<feature type="domain" description="ASPIC/UnbV" evidence="4">
    <location>
        <begin position="516"/>
        <end position="583"/>
    </location>
</feature>
<dbReference type="SUPFAM" id="SSF69318">
    <property type="entry name" value="Integrin alpha N-terminal domain"/>
    <property type="match status" value="3"/>
</dbReference>
<evidence type="ECO:0000313" key="5">
    <source>
        <dbReference type="EMBL" id="MDN5213742.1"/>
    </source>
</evidence>
<reference evidence="5" key="1">
    <citation type="submission" date="2023-06" db="EMBL/GenBank/DDBJ databases">
        <title>Genomic of Agaribacillus aureum.</title>
        <authorList>
            <person name="Wang G."/>
        </authorList>
    </citation>
    <scope>NUCLEOTIDE SEQUENCE</scope>
    <source>
        <strain evidence="5">BMA12</strain>
    </source>
</reference>
<evidence type="ECO:0000313" key="6">
    <source>
        <dbReference type="Proteomes" id="UP001172083"/>
    </source>
</evidence>
<evidence type="ECO:0000259" key="4">
    <source>
        <dbReference type="Pfam" id="PF07593"/>
    </source>
</evidence>
<dbReference type="PANTHER" id="PTHR16026">
    <property type="entry name" value="CARTILAGE ACIDIC PROTEIN 1"/>
    <property type="match status" value="1"/>
</dbReference>
<gene>
    <name evidence="5" type="ORF">QQ020_16840</name>
</gene>
<dbReference type="PROSITE" id="PS51470">
    <property type="entry name" value="FG_GAP"/>
    <property type="match status" value="1"/>
</dbReference>
<evidence type="ECO:0000256" key="3">
    <source>
        <dbReference type="ARBA" id="ARBA00023180"/>
    </source>
</evidence>
<organism evidence="5 6">
    <name type="scientific">Agaribacillus aureus</name>
    <dbReference type="NCBI Taxonomy" id="3051825"/>
    <lineage>
        <taxon>Bacteria</taxon>
        <taxon>Pseudomonadati</taxon>
        <taxon>Bacteroidota</taxon>
        <taxon>Cytophagia</taxon>
        <taxon>Cytophagales</taxon>
        <taxon>Splendidivirgaceae</taxon>
        <taxon>Agaribacillus</taxon>
    </lineage>
</organism>
<dbReference type="InterPro" id="IPR011519">
    <property type="entry name" value="UnbV_ASPIC"/>
</dbReference>
<dbReference type="Pfam" id="PF13517">
    <property type="entry name" value="FG-GAP_3"/>
    <property type="match status" value="5"/>
</dbReference>
<protein>
    <submittedName>
        <fullName evidence="5">VCBS repeat-containing protein</fullName>
    </submittedName>
</protein>
<dbReference type="RefSeq" id="WP_346759080.1">
    <property type="nucleotide sequence ID" value="NZ_JAUJEB010000003.1"/>
</dbReference>
<keyword evidence="2" id="KW-0677">Repeat</keyword>
<evidence type="ECO:0000256" key="1">
    <source>
        <dbReference type="ARBA" id="ARBA00022729"/>
    </source>
</evidence>
<dbReference type="Proteomes" id="UP001172083">
    <property type="component" value="Unassembled WGS sequence"/>
</dbReference>
<dbReference type="InterPro" id="IPR013517">
    <property type="entry name" value="FG-GAP"/>
</dbReference>
<comment type="caution">
    <text evidence="5">The sequence shown here is derived from an EMBL/GenBank/DDBJ whole genome shotgun (WGS) entry which is preliminary data.</text>
</comment>
<dbReference type="Pfam" id="PF07593">
    <property type="entry name" value="UnbV_ASPIC"/>
    <property type="match status" value="1"/>
</dbReference>
<dbReference type="Gene3D" id="2.130.10.130">
    <property type="entry name" value="Integrin alpha, N-terminal"/>
    <property type="match status" value="4"/>
</dbReference>
<proteinExistence type="predicted"/>
<evidence type="ECO:0000256" key="2">
    <source>
        <dbReference type="ARBA" id="ARBA00022737"/>
    </source>
</evidence>
<dbReference type="InterPro" id="IPR013519">
    <property type="entry name" value="Int_alpha_beta-p"/>
</dbReference>
<dbReference type="InterPro" id="IPR027039">
    <property type="entry name" value="Crtac1"/>
</dbReference>
<dbReference type="EMBL" id="JAUJEB010000003">
    <property type="protein sequence ID" value="MDN5213742.1"/>
    <property type="molecule type" value="Genomic_DNA"/>
</dbReference>
<sequence length="1094" mass="122420">MMRYIGMLTLWLISWNLCGQHKKFQLLPSSVTNIRFTNWVEPTARMNVFISPYFYNGGGVAVGDINNDGLSDIFFVANFGPDKLYLNKGDMIFEDISLSANVIGVKSWETGVTMCDINNDGWLDIYVSRSGLMPDTPSQNLLYVNNKDNTFTEQASVYGLADISHTTQASFFDYDLDGDLDVFLLNHNVKRITPESMTFTFRDIFVGDKLYRNDEGKFTDVSEEAGILGSTIGYGLGVMIGDVNQDGWPDVYVSNDYIENDYLYINNGNGSFSECIKEQMPHIPLYSMGGDMADFNNDGLLDLMTLDMTAEDNFRQKANMAGMDPEKFWATVNAGKHYQYMVNCLQLNNGKGSFSDVAAMAGVSYSDWSWGAVFADFDNDGLKDQFITNGYRVTLSKDFINWYKEREKFLSMRPVHERDYAAETREAMNNVPSEKVKNYMFRNKGNLSFEPVTESWGLDEPSFSNGFAHADLDNDGDLDLVLNNLDHQAFVYENMGMTTNNYLRIKFQGPAQNKLGLGAKVTVRIGSREQFQEHYITRGYQSSVEPVMHFGLGHTRQIDEIEVIWFDGKVELLKNVKPNRLLTLSYTNAAEPVNSIKKPEANHFREITGELGIDFRHIENEFDDFEEQILLPHKLSQFGPALAVSDVNGDGLDDFYVGGARGQAGVLYFQGKDGRFSASTNAPWQIHDQSEDLDALFFDADTDGDPDLYVVSGGNEYEINDTLLQDRLYLNNGLGAFTYAAEALPAMLVSGGVVKAGDLDGDGDPDLFVGGRLTPGQYPRSPRSYILENNMGVFTDITAVAAPSLNRPGMITDATWSDFNGDNRPDLVVVGEWMPVHILLNKKGKLEELPFREGFKENTGWWFSVTSADMDGDGDMDLIAGNLGNNYKYQANKQEPFNIYAKDFDQNGRWDIVLGYYNDHELYPVRGLQCSSQQIPGIQRKFNSYNAFAGATLMDIYEEMNIDQALKYSATNFSSSYIENLGDGKFNIRALPPRAQLAPVNDIIIEDFDDDKHKDILLAGNLYGSEVETPRADAGTGLLLRGDGQGNFSEVPPHLSGLLVNGNVKKMRTIQLNKWGKAVLVAVNNQPLRVIALK</sequence>